<sequence>MDPQVPFPRTRVTAAAFTTKRKHAPITARRVFGGVKDGGGKPRVAGPLIRSGGLVAQRCLEVPESD</sequence>
<comment type="caution">
    <text evidence="1">The sequence shown here is derived from an EMBL/GenBank/DDBJ whole genome shotgun (WGS) entry which is preliminary data.</text>
</comment>
<reference evidence="1" key="2">
    <citation type="submission" date="2020-09" db="EMBL/GenBank/DDBJ databases">
        <authorList>
            <person name="Sun Q."/>
            <person name="Ohkuma M."/>
        </authorList>
    </citation>
    <scope>NUCLEOTIDE SEQUENCE</scope>
    <source>
        <strain evidence="1">JCM 3276</strain>
    </source>
</reference>
<name>A0A918LJA8_9PSEU</name>
<keyword evidence="2" id="KW-1185">Reference proteome</keyword>
<dbReference type="AlphaFoldDB" id="A0A918LJA8"/>
<evidence type="ECO:0000313" key="2">
    <source>
        <dbReference type="Proteomes" id="UP000660680"/>
    </source>
</evidence>
<protein>
    <submittedName>
        <fullName evidence="1">Uncharacterized protein</fullName>
    </submittedName>
</protein>
<proteinExistence type="predicted"/>
<accession>A0A918LJA8</accession>
<organism evidence="1 2">
    <name type="scientific">Actinokineospora fastidiosa</name>
    <dbReference type="NCBI Taxonomy" id="1816"/>
    <lineage>
        <taxon>Bacteria</taxon>
        <taxon>Bacillati</taxon>
        <taxon>Actinomycetota</taxon>
        <taxon>Actinomycetes</taxon>
        <taxon>Pseudonocardiales</taxon>
        <taxon>Pseudonocardiaceae</taxon>
        <taxon>Actinokineospora</taxon>
    </lineage>
</organism>
<dbReference type="Proteomes" id="UP000660680">
    <property type="component" value="Unassembled WGS sequence"/>
</dbReference>
<dbReference type="EMBL" id="BMRB01000009">
    <property type="protein sequence ID" value="GGS57864.1"/>
    <property type="molecule type" value="Genomic_DNA"/>
</dbReference>
<reference evidence="1" key="1">
    <citation type="journal article" date="2014" name="Int. J. Syst. Evol. Microbiol.">
        <title>Complete genome sequence of Corynebacterium casei LMG S-19264T (=DSM 44701T), isolated from a smear-ripened cheese.</title>
        <authorList>
            <consortium name="US DOE Joint Genome Institute (JGI-PGF)"/>
            <person name="Walter F."/>
            <person name="Albersmeier A."/>
            <person name="Kalinowski J."/>
            <person name="Ruckert C."/>
        </authorList>
    </citation>
    <scope>NUCLEOTIDE SEQUENCE</scope>
    <source>
        <strain evidence="1">JCM 3276</strain>
    </source>
</reference>
<gene>
    <name evidence="1" type="ORF">GCM10010171_61090</name>
</gene>
<evidence type="ECO:0000313" key="1">
    <source>
        <dbReference type="EMBL" id="GGS57864.1"/>
    </source>
</evidence>